<dbReference type="InterPro" id="IPR036271">
    <property type="entry name" value="Tet_transcr_reg_TetR-rel_C_sf"/>
</dbReference>
<dbReference type="PANTHER" id="PTHR30055">
    <property type="entry name" value="HTH-TYPE TRANSCRIPTIONAL REGULATOR RUTR"/>
    <property type="match status" value="1"/>
</dbReference>
<dbReference type="Gene3D" id="1.10.357.10">
    <property type="entry name" value="Tetracycline Repressor, domain 2"/>
    <property type="match status" value="1"/>
</dbReference>
<dbReference type="PANTHER" id="PTHR30055:SF243">
    <property type="entry name" value="HTH-TYPE TRANSCRIPTIONAL REGULATOR RV1816"/>
    <property type="match status" value="1"/>
</dbReference>
<dbReference type="Pfam" id="PF00440">
    <property type="entry name" value="TetR_N"/>
    <property type="match status" value="1"/>
</dbReference>
<dbReference type="SUPFAM" id="SSF48498">
    <property type="entry name" value="Tetracyclin repressor-like, C-terminal domain"/>
    <property type="match status" value="1"/>
</dbReference>
<keyword evidence="3" id="KW-0804">Transcription</keyword>
<keyword evidence="2 4" id="KW-0238">DNA-binding</keyword>
<keyword evidence="7" id="KW-1185">Reference proteome</keyword>
<evidence type="ECO:0000256" key="3">
    <source>
        <dbReference type="ARBA" id="ARBA00023163"/>
    </source>
</evidence>
<sequence>MSPTTRADARAEMAADILRIARDHLVAHGPAGLSLRAVARDLGVVSSAVYRYVRSRDELLTLLVVDAYTELADTVDAAITETDDPRDRIVDAGTAMRAWAIAEPARWALLYGTPVAGYEAPGETTTGPGTRVMATLVACAAQLTAAPVLPVPTGLHTDFDSIRTEFDTDITDAAMVRALSLWSVIVGAISSEVFGQYGRDTFSDTASLFGLQLRSVVDAAFPAT</sequence>
<evidence type="ECO:0000313" key="6">
    <source>
        <dbReference type="EMBL" id="MFD0927118.1"/>
    </source>
</evidence>
<protein>
    <submittedName>
        <fullName evidence="6">TetR/AcrR family transcriptional regulator</fullName>
    </submittedName>
</protein>
<dbReference type="Pfam" id="PF13305">
    <property type="entry name" value="TetR_C_33"/>
    <property type="match status" value="1"/>
</dbReference>
<evidence type="ECO:0000256" key="4">
    <source>
        <dbReference type="PROSITE-ProRule" id="PRU00335"/>
    </source>
</evidence>
<name>A0ABW3GAD0_9NOCA</name>
<organism evidence="6 7">
    <name type="scientific">Williamsia deligens</name>
    <dbReference type="NCBI Taxonomy" id="321325"/>
    <lineage>
        <taxon>Bacteria</taxon>
        <taxon>Bacillati</taxon>
        <taxon>Actinomycetota</taxon>
        <taxon>Actinomycetes</taxon>
        <taxon>Mycobacteriales</taxon>
        <taxon>Nocardiaceae</taxon>
        <taxon>Williamsia</taxon>
    </lineage>
</organism>
<evidence type="ECO:0000259" key="5">
    <source>
        <dbReference type="PROSITE" id="PS50977"/>
    </source>
</evidence>
<evidence type="ECO:0000256" key="2">
    <source>
        <dbReference type="ARBA" id="ARBA00023125"/>
    </source>
</evidence>
<dbReference type="InterPro" id="IPR009057">
    <property type="entry name" value="Homeodomain-like_sf"/>
</dbReference>
<gene>
    <name evidence="6" type="ORF">ACFQ04_15370</name>
</gene>
<comment type="caution">
    <text evidence="6">The sequence shown here is derived from an EMBL/GenBank/DDBJ whole genome shotgun (WGS) entry which is preliminary data.</text>
</comment>
<dbReference type="InterPro" id="IPR025996">
    <property type="entry name" value="MT1864/Rv1816-like_C"/>
</dbReference>
<dbReference type="InterPro" id="IPR001647">
    <property type="entry name" value="HTH_TetR"/>
</dbReference>
<keyword evidence="1" id="KW-0805">Transcription regulation</keyword>
<dbReference type="PROSITE" id="PS50977">
    <property type="entry name" value="HTH_TETR_2"/>
    <property type="match status" value="1"/>
</dbReference>
<reference evidence="7" key="1">
    <citation type="journal article" date="2019" name="Int. J. Syst. Evol. Microbiol.">
        <title>The Global Catalogue of Microorganisms (GCM) 10K type strain sequencing project: providing services to taxonomists for standard genome sequencing and annotation.</title>
        <authorList>
            <consortium name="The Broad Institute Genomics Platform"/>
            <consortium name="The Broad Institute Genome Sequencing Center for Infectious Disease"/>
            <person name="Wu L."/>
            <person name="Ma J."/>
        </authorList>
    </citation>
    <scope>NUCLEOTIDE SEQUENCE [LARGE SCALE GENOMIC DNA]</scope>
    <source>
        <strain evidence="7">CCUG 50873</strain>
    </source>
</reference>
<feature type="domain" description="HTH tetR-type" evidence="5">
    <location>
        <begin position="11"/>
        <end position="71"/>
    </location>
</feature>
<dbReference type="InterPro" id="IPR050109">
    <property type="entry name" value="HTH-type_TetR-like_transc_reg"/>
</dbReference>
<dbReference type="Proteomes" id="UP001597068">
    <property type="component" value="Unassembled WGS sequence"/>
</dbReference>
<proteinExistence type="predicted"/>
<dbReference type="RefSeq" id="WP_253648791.1">
    <property type="nucleotide sequence ID" value="NZ_BAAAMO010000006.1"/>
</dbReference>
<dbReference type="EMBL" id="JBHTIL010000002">
    <property type="protein sequence ID" value="MFD0927118.1"/>
    <property type="molecule type" value="Genomic_DNA"/>
</dbReference>
<evidence type="ECO:0000256" key="1">
    <source>
        <dbReference type="ARBA" id="ARBA00023015"/>
    </source>
</evidence>
<feature type="DNA-binding region" description="H-T-H motif" evidence="4">
    <location>
        <begin position="34"/>
        <end position="53"/>
    </location>
</feature>
<evidence type="ECO:0000313" key="7">
    <source>
        <dbReference type="Proteomes" id="UP001597068"/>
    </source>
</evidence>
<dbReference type="SUPFAM" id="SSF46689">
    <property type="entry name" value="Homeodomain-like"/>
    <property type="match status" value="1"/>
</dbReference>
<accession>A0ABW3GAD0</accession>